<evidence type="ECO:0000256" key="5">
    <source>
        <dbReference type="ARBA" id="ARBA00023242"/>
    </source>
</evidence>
<keyword evidence="6" id="KW-0131">Cell cycle</keyword>
<gene>
    <name evidence="10" type="ORF">HGRIS_013062</name>
</gene>
<keyword evidence="4" id="KW-0963">Cytoplasm</keyword>
<evidence type="ECO:0000256" key="7">
    <source>
        <dbReference type="SAM" id="MobiDB-lite"/>
    </source>
</evidence>
<feature type="domain" description="Cyclin-D1-binding protein 1-like C-terminal" evidence="9">
    <location>
        <begin position="114"/>
        <end position="215"/>
    </location>
</feature>
<evidence type="ECO:0000259" key="8">
    <source>
        <dbReference type="Pfam" id="PF13324"/>
    </source>
</evidence>
<sequence>MFDADIHGITLRQEIIFVIKDVLDGIASLAQTFLSVSDANDETYLVRTGAAHNLIDIAKKAPADNVAAVRKRWTQDKGSIEDGVRELSEMIAEAEAEDDENGGDGGEDEDDWGSDGWDELGLSPSRKMDQTELARSKKGFALLRFASLLHKRILQDILNSSDTSAPIPTLDTLPRHSQALLSASDDLIAALYVPQDPENIRAELEAFSKVTSALQESLAAFFPPSPPIEIQLAGMKLEENGSQVAQQGGSSSAKWFVNCFKQITKGLQDLVQELG</sequence>
<evidence type="ECO:0000259" key="9">
    <source>
        <dbReference type="Pfam" id="PF20936"/>
    </source>
</evidence>
<keyword evidence="11" id="KW-1185">Reference proteome</keyword>
<dbReference type="Gene3D" id="1.20.1410.10">
    <property type="entry name" value="I/LWEQ domain"/>
    <property type="match status" value="1"/>
</dbReference>
<evidence type="ECO:0000256" key="3">
    <source>
        <dbReference type="ARBA" id="ARBA00008940"/>
    </source>
</evidence>
<feature type="domain" description="Cyclin-D1-binding protein 1-like N-terminal" evidence="8">
    <location>
        <begin position="5"/>
        <end position="92"/>
    </location>
</feature>
<evidence type="ECO:0000313" key="10">
    <source>
        <dbReference type="EMBL" id="KAL0946899.1"/>
    </source>
</evidence>
<evidence type="ECO:0000256" key="2">
    <source>
        <dbReference type="ARBA" id="ARBA00004496"/>
    </source>
</evidence>
<dbReference type="PANTHER" id="PTHR15492:SF1">
    <property type="entry name" value="CYCLIN-D1-BINDING PROTEIN 1"/>
    <property type="match status" value="1"/>
</dbReference>
<proteinExistence type="inferred from homology"/>
<comment type="caution">
    <text evidence="10">The sequence shown here is derived from an EMBL/GenBank/DDBJ whole genome shotgun (WGS) entry which is preliminary data.</text>
</comment>
<dbReference type="Pfam" id="PF13324">
    <property type="entry name" value="GCIP_N"/>
    <property type="match status" value="1"/>
</dbReference>
<reference evidence="11" key="1">
    <citation type="submission" date="2024-06" db="EMBL/GenBank/DDBJ databases">
        <title>Multi-omics analyses provide insights into the biosynthesis of the anticancer antibiotic pleurotin in Hohenbuehelia grisea.</title>
        <authorList>
            <person name="Weaver J.A."/>
            <person name="Alberti F."/>
        </authorList>
    </citation>
    <scope>NUCLEOTIDE SEQUENCE [LARGE SCALE GENOMIC DNA]</scope>
    <source>
        <strain evidence="11">T-177</strain>
    </source>
</reference>
<dbReference type="Proteomes" id="UP001556367">
    <property type="component" value="Unassembled WGS sequence"/>
</dbReference>
<keyword evidence="5" id="KW-0539">Nucleus</keyword>
<name>A0ABR3IUH4_9AGAR</name>
<comment type="subcellular location">
    <subcellularLocation>
        <location evidence="2">Cytoplasm</location>
    </subcellularLocation>
    <subcellularLocation>
        <location evidence="1">Nucleus</location>
    </subcellularLocation>
</comment>
<evidence type="ECO:0000256" key="6">
    <source>
        <dbReference type="ARBA" id="ARBA00023306"/>
    </source>
</evidence>
<feature type="compositionally biased region" description="Acidic residues" evidence="7">
    <location>
        <begin position="94"/>
        <end position="118"/>
    </location>
</feature>
<dbReference type="Pfam" id="PF20936">
    <property type="entry name" value="GCIP_C"/>
    <property type="match status" value="1"/>
</dbReference>
<dbReference type="EMBL" id="JASNQZ010000015">
    <property type="protein sequence ID" value="KAL0946899.1"/>
    <property type="molecule type" value="Genomic_DNA"/>
</dbReference>
<dbReference type="InterPro" id="IPR049318">
    <property type="entry name" value="GCIP_C"/>
</dbReference>
<dbReference type="PANTHER" id="PTHR15492">
    <property type="entry name" value="CYCLIN D1-BINDING PROTEIN 1"/>
    <property type="match status" value="1"/>
</dbReference>
<evidence type="ECO:0000313" key="11">
    <source>
        <dbReference type="Proteomes" id="UP001556367"/>
    </source>
</evidence>
<evidence type="ECO:0000256" key="4">
    <source>
        <dbReference type="ARBA" id="ARBA00022490"/>
    </source>
</evidence>
<accession>A0ABR3IUH4</accession>
<organism evidence="10 11">
    <name type="scientific">Hohenbuehelia grisea</name>
    <dbReference type="NCBI Taxonomy" id="104357"/>
    <lineage>
        <taxon>Eukaryota</taxon>
        <taxon>Fungi</taxon>
        <taxon>Dikarya</taxon>
        <taxon>Basidiomycota</taxon>
        <taxon>Agaricomycotina</taxon>
        <taxon>Agaricomycetes</taxon>
        <taxon>Agaricomycetidae</taxon>
        <taxon>Agaricales</taxon>
        <taxon>Pleurotineae</taxon>
        <taxon>Pleurotaceae</taxon>
        <taxon>Hohenbuehelia</taxon>
    </lineage>
</organism>
<comment type="similarity">
    <text evidence="3">Belongs to the CCNDBP1 family.</text>
</comment>
<dbReference type="InterPro" id="IPR026907">
    <property type="entry name" value="GCIP-like"/>
</dbReference>
<protein>
    <submittedName>
        <fullName evidence="10">Uncharacterized protein</fullName>
    </submittedName>
</protein>
<dbReference type="InterPro" id="IPR049317">
    <property type="entry name" value="GCIP-like_N"/>
</dbReference>
<evidence type="ECO:0000256" key="1">
    <source>
        <dbReference type="ARBA" id="ARBA00004123"/>
    </source>
</evidence>
<feature type="region of interest" description="Disordered" evidence="7">
    <location>
        <begin position="94"/>
        <end position="130"/>
    </location>
</feature>